<keyword evidence="5" id="KW-0472">Membrane</keyword>
<evidence type="ECO:0000313" key="8">
    <source>
        <dbReference type="Proteomes" id="UP000823638"/>
    </source>
</evidence>
<dbReference type="InterPro" id="IPR004089">
    <property type="entry name" value="MCPsignal_dom"/>
</dbReference>
<evidence type="ECO:0000256" key="3">
    <source>
        <dbReference type="PROSITE-ProRule" id="PRU00284"/>
    </source>
</evidence>
<evidence type="ECO:0000256" key="4">
    <source>
        <dbReference type="SAM" id="MobiDB-lite"/>
    </source>
</evidence>
<evidence type="ECO:0000256" key="5">
    <source>
        <dbReference type="SAM" id="Phobius"/>
    </source>
</evidence>
<dbReference type="GO" id="GO:0006935">
    <property type="term" value="P:chemotaxis"/>
    <property type="evidence" value="ECO:0007669"/>
    <property type="project" value="UniProtKB-KW"/>
</dbReference>
<dbReference type="PANTHER" id="PTHR43531:SF11">
    <property type="entry name" value="METHYL-ACCEPTING CHEMOTAXIS PROTEIN 3"/>
    <property type="match status" value="1"/>
</dbReference>
<keyword evidence="3" id="KW-0807">Transducer</keyword>
<dbReference type="InterPro" id="IPR051310">
    <property type="entry name" value="MCP_chemotaxis"/>
</dbReference>
<dbReference type="Pfam" id="PF00015">
    <property type="entry name" value="MCPsignal"/>
    <property type="match status" value="1"/>
</dbReference>
<evidence type="ECO:0000313" key="7">
    <source>
        <dbReference type="EMBL" id="MBO8457870.1"/>
    </source>
</evidence>
<dbReference type="AlphaFoldDB" id="A0A9D9HQ17"/>
<dbReference type="SMART" id="SM00283">
    <property type="entry name" value="MA"/>
    <property type="match status" value="1"/>
</dbReference>
<keyword evidence="5" id="KW-0812">Transmembrane</keyword>
<gene>
    <name evidence="7" type="ORF">IAA81_06540</name>
</gene>
<organism evidence="7 8">
    <name type="scientific">Candidatus Gallitreponema excrementavium</name>
    <dbReference type="NCBI Taxonomy" id="2840840"/>
    <lineage>
        <taxon>Bacteria</taxon>
        <taxon>Pseudomonadati</taxon>
        <taxon>Spirochaetota</taxon>
        <taxon>Spirochaetia</taxon>
        <taxon>Spirochaetales</taxon>
        <taxon>Candidatus Gallitreponema</taxon>
    </lineage>
</organism>
<evidence type="ECO:0000259" key="6">
    <source>
        <dbReference type="PROSITE" id="PS50111"/>
    </source>
</evidence>
<evidence type="ECO:0000256" key="1">
    <source>
        <dbReference type="ARBA" id="ARBA00022500"/>
    </source>
</evidence>
<keyword evidence="5" id="KW-1133">Transmembrane helix</keyword>
<name>A0A9D9HQ17_9SPIR</name>
<dbReference type="EMBL" id="JADIMM010000080">
    <property type="protein sequence ID" value="MBO8457870.1"/>
    <property type="molecule type" value="Genomic_DNA"/>
</dbReference>
<dbReference type="SUPFAM" id="SSF58104">
    <property type="entry name" value="Methyl-accepting chemotaxis protein (MCP) signaling domain"/>
    <property type="match status" value="1"/>
</dbReference>
<proteinExistence type="inferred from homology"/>
<keyword evidence="1" id="KW-0145">Chemotaxis</keyword>
<dbReference type="PANTHER" id="PTHR43531">
    <property type="entry name" value="PROTEIN ICFG"/>
    <property type="match status" value="1"/>
</dbReference>
<sequence>MLKKIFFNVAFFVLIFTAGVGAALFFTGETAGFRNCSGIVALVALVLFACVYFLSFYGKNKQNKKVGQGLDVLSCLAGDESRKVFSGLGLNQKICVIEKSLRELFNSISLASGGIQKNCSESTEAVAGIASTAEVINGSVEGIYSEVRHLAGLVGDVKTKIDSISNGMVQHISRMETQAAHVTGTNTQVGRILEAIQGITEETSYEKAATENLVKSASEGKEVFSETLEKIAKIGDSIEQIKSMVAIIDDVAENTNLLAMNAAIEAAHAGTMGKGFAVVAEEIRKLSMASRKSSGDIAQFIKEITETIKTAVGESKVMEESFAEIEKNVGVVSDAVTKVYGKLEETNDSSKQILNTLSSLEGLTSEILKDSSKMNEESLSIKSVMGELDMCSFMVHDEVQAISLMMEGFKEIGDTVSLKNAAILENNKFLQDKFCSCEKKSGSAEAPEALFSVAVEAKPGDDSEGPTGDASANSISEKNHGDSGTSLSGSGGKTPGGDVALEPEPESSGSKKQGQENPSQSKKLAEEDFEEVFF</sequence>
<comment type="caution">
    <text evidence="7">The sequence shown here is derived from an EMBL/GenBank/DDBJ whole genome shotgun (WGS) entry which is preliminary data.</text>
</comment>
<feature type="transmembrane region" description="Helical" evidence="5">
    <location>
        <begin position="38"/>
        <end position="57"/>
    </location>
</feature>
<dbReference type="PROSITE" id="PS50111">
    <property type="entry name" value="CHEMOTAXIS_TRANSDUC_2"/>
    <property type="match status" value="1"/>
</dbReference>
<dbReference type="Proteomes" id="UP000823638">
    <property type="component" value="Unassembled WGS sequence"/>
</dbReference>
<comment type="similarity">
    <text evidence="2">Belongs to the methyl-accepting chemotaxis (MCP) protein family.</text>
</comment>
<feature type="region of interest" description="Disordered" evidence="4">
    <location>
        <begin position="458"/>
        <end position="534"/>
    </location>
</feature>
<feature type="transmembrane region" description="Helical" evidence="5">
    <location>
        <begin position="5"/>
        <end position="26"/>
    </location>
</feature>
<reference evidence="7" key="2">
    <citation type="journal article" date="2021" name="PeerJ">
        <title>Extensive microbial diversity within the chicken gut microbiome revealed by metagenomics and culture.</title>
        <authorList>
            <person name="Gilroy R."/>
            <person name="Ravi A."/>
            <person name="Getino M."/>
            <person name="Pursley I."/>
            <person name="Horton D.L."/>
            <person name="Alikhan N.F."/>
            <person name="Baker D."/>
            <person name="Gharbi K."/>
            <person name="Hall N."/>
            <person name="Watson M."/>
            <person name="Adriaenssens E.M."/>
            <person name="Foster-Nyarko E."/>
            <person name="Jarju S."/>
            <person name="Secka A."/>
            <person name="Antonio M."/>
            <person name="Oren A."/>
            <person name="Chaudhuri R.R."/>
            <person name="La Ragione R."/>
            <person name="Hildebrand F."/>
            <person name="Pallen M.J."/>
        </authorList>
    </citation>
    <scope>NUCLEOTIDE SEQUENCE</scope>
    <source>
        <strain evidence="7">10532</strain>
    </source>
</reference>
<protein>
    <recommendedName>
        <fullName evidence="6">Methyl-accepting transducer domain-containing protein</fullName>
    </recommendedName>
</protein>
<dbReference type="GO" id="GO:0007165">
    <property type="term" value="P:signal transduction"/>
    <property type="evidence" value="ECO:0007669"/>
    <property type="project" value="UniProtKB-KW"/>
</dbReference>
<dbReference type="Gene3D" id="1.10.287.950">
    <property type="entry name" value="Methyl-accepting chemotaxis protein"/>
    <property type="match status" value="1"/>
</dbReference>
<evidence type="ECO:0000256" key="2">
    <source>
        <dbReference type="ARBA" id="ARBA00029447"/>
    </source>
</evidence>
<feature type="compositionally biased region" description="Polar residues" evidence="4">
    <location>
        <begin position="507"/>
        <end position="522"/>
    </location>
</feature>
<reference evidence="7" key="1">
    <citation type="submission" date="2020-10" db="EMBL/GenBank/DDBJ databases">
        <authorList>
            <person name="Gilroy R."/>
        </authorList>
    </citation>
    <scope>NUCLEOTIDE SEQUENCE</scope>
    <source>
        <strain evidence="7">10532</strain>
    </source>
</reference>
<feature type="domain" description="Methyl-accepting transducer" evidence="6">
    <location>
        <begin position="153"/>
        <end position="375"/>
    </location>
</feature>
<dbReference type="GO" id="GO:0016020">
    <property type="term" value="C:membrane"/>
    <property type="evidence" value="ECO:0007669"/>
    <property type="project" value="InterPro"/>
</dbReference>
<accession>A0A9D9HQ17</accession>